<accession>G7YY09</accession>
<reference key="2">
    <citation type="submission" date="2011-10" db="EMBL/GenBank/DDBJ databases">
        <title>The genome and transcriptome sequence of Clonorchis sinensis provide insights into the carcinogenic liver fluke.</title>
        <authorList>
            <person name="Wang X."/>
            <person name="Huang Y."/>
            <person name="Chen W."/>
            <person name="Liu H."/>
            <person name="Guo L."/>
            <person name="Chen Y."/>
            <person name="Luo F."/>
            <person name="Zhou W."/>
            <person name="Sun J."/>
            <person name="Mao Q."/>
            <person name="Liang P."/>
            <person name="Zhou C."/>
            <person name="Tian Y."/>
            <person name="Men J."/>
            <person name="Lv X."/>
            <person name="Huang L."/>
            <person name="Zhou J."/>
            <person name="Hu Y."/>
            <person name="Li R."/>
            <person name="Zhang F."/>
            <person name="Lei H."/>
            <person name="Li X."/>
            <person name="Hu X."/>
            <person name="Liang C."/>
            <person name="Xu J."/>
            <person name="Wu Z."/>
            <person name="Yu X."/>
        </authorList>
    </citation>
    <scope>NUCLEOTIDE SEQUENCE</scope>
    <source>
        <strain>Henan</strain>
    </source>
</reference>
<dbReference type="Pfam" id="PF02221">
    <property type="entry name" value="E1_DerP2_DerF2"/>
    <property type="match status" value="1"/>
</dbReference>
<evidence type="ECO:0000259" key="1">
    <source>
        <dbReference type="Pfam" id="PF02221"/>
    </source>
</evidence>
<proteinExistence type="predicted"/>
<dbReference type="SUPFAM" id="SSF81296">
    <property type="entry name" value="E set domains"/>
    <property type="match status" value="1"/>
</dbReference>
<gene>
    <name evidence="2" type="ORF">CLF_113258</name>
</gene>
<dbReference type="InterPro" id="IPR014756">
    <property type="entry name" value="Ig_E-set"/>
</dbReference>
<reference evidence="2" key="1">
    <citation type="journal article" date="2011" name="Genome Biol.">
        <title>The draft genome of the carcinogenic human liver fluke Clonorchis sinensis.</title>
        <authorList>
            <person name="Wang X."/>
            <person name="Chen W."/>
            <person name="Huang Y."/>
            <person name="Sun J."/>
            <person name="Men J."/>
            <person name="Liu H."/>
            <person name="Luo F."/>
            <person name="Guo L."/>
            <person name="Lv X."/>
            <person name="Deng C."/>
            <person name="Zhou C."/>
            <person name="Fan Y."/>
            <person name="Li X."/>
            <person name="Huang L."/>
            <person name="Hu Y."/>
            <person name="Liang C."/>
            <person name="Hu X."/>
            <person name="Xu J."/>
            <person name="Yu X."/>
        </authorList>
    </citation>
    <scope>NUCLEOTIDE SEQUENCE [LARGE SCALE GENOMIC DNA]</scope>
    <source>
        <strain evidence="2">Henan</strain>
    </source>
</reference>
<sequence length="218" mass="24565">DSEKQSVKETEINRAIFGESIETGGKLGCEPDIMMVPLSGHLCQYAGSAGRVEVFGIVRGSSVPVNLDSPQICGHVQPNCPLESGQWYTYTKGMFIDYSYPAMQLNVRWVLKDSQDDMLLIAFCLNERNFKVTDHHRFEFCYRFTRGSKDHVRYHTCTHGCSGNEDLVIGWVLGIKSAHLEHEPPTSLQFRFPIPIPPGFKESTRSHAVLSRNSRLVS</sequence>
<feature type="domain" description="MD-2-related lipid-recognition" evidence="1">
    <location>
        <begin position="51"/>
        <end position="126"/>
    </location>
</feature>
<dbReference type="Gene3D" id="2.60.40.770">
    <property type="match status" value="1"/>
</dbReference>
<name>G7YY09_CLOSI</name>
<dbReference type="Proteomes" id="UP000008909">
    <property type="component" value="Unassembled WGS sequence"/>
</dbReference>
<dbReference type="InterPro" id="IPR003172">
    <property type="entry name" value="ML_dom"/>
</dbReference>
<protein>
    <submittedName>
        <fullName evidence="2">Niemann-Pick C2 protein</fullName>
    </submittedName>
</protein>
<evidence type="ECO:0000313" key="3">
    <source>
        <dbReference type="Proteomes" id="UP000008909"/>
    </source>
</evidence>
<feature type="non-terminal residue" evidence="2">
    <location>
        <position position="1"/>
    </location>
</feature>
<evidence type="ECO:0000313" key="2">
    <source>
        <dbReference type="EMBL" id="GAA57838.1"/>
    </source>
</evidence>
<keyword evidence="3" id="KW-1185">Reference proteome</keyword>
<dbReference type="AlphaFoldDB" id="G7YY09"/>
<organism evidence="2 3">
    <name type="scientific">Clonorchis sinensis</name>
    <name type="common">Chinese liver fluke</name>
    <dbReference type="NCBI Taxonomy" id="79923"/>
    <lineage>
        <taxon>Eukaryota</taxon>
        <taxon>Metazoa</taxon>
        <taxon>Spiralia</taxon>
        <taxon>Lophotrochozoa</taxon>
        <taxon>Platyhelminthes</taxon>
        <taxon>Trematoda</taxon>
        <taxon>Digenea</taxon>
        <taxon>Opisthorchiida</taxon>
        <taxon>Opisthorchiata</taxon>
        <taxon>Opisthorchiidae</taxon>
        <taxon>Clonorchis</taxon>
    </lineage>
</organism>
<dbReference type="EMBL" id="DF145097">
    <property type="protein sequence ID" value="GAA57838.1"/>
    <property type="molecule type" value="Genomic_DNA"/>
</dbReference>